<name>A0AAP0Q8I4_9ROSI</name>
<evidence type="ECO:0000313" key="2">
    <source>
        <dbReference type="EMBL" id="KAK9174768.1"/>
    </source>
</evidence>
<keyword evidence="1" id="KW-1133">Transmembrane helix</keyword>
<organism evidence="2 3">
    <name type="scientific">Citrus x changshan-huyou</name>
    <dbReference type="NCBI Taxonomy" id="2935761"/>
    <lineage>
        <taxon>Eukaryota</taxon>
        <taxon>Viridiplantae</taxon>
        <taxon>Streptophyta</taxon>
        <taxon>Embryophyta</taxon>
        <taxon>Tracheophyta</taxon>
        <taxon>Spermatophyta</taxon>
        <taxon>Magnoliopsida</taxon>
        <taxon>eudicotyledons</taxon>
        <taxon>Gunneridae</taxon>
        <taxon>Pentapetalae</taxon>
        <taxon>rosids</taxon>
        <taxon>malvids</taxon>
        <taxon>Sapindales</taxon>
        <taxon>Rutaceae</taxon>
        <taxon>Aurantioideae</taxon>
        <taxon>Citrus</taxon>
    </lineage>
</organism>
<keyword evidence="3" id="KW-1185">Reference proteome</keyword>
<sequence>MGVARSGYRVNSQYEIMNSQNGLLLNHDSVLVFNFPDSKALRVMSRSVFLAIVLLSLACIRSIVRGSSASFLNIDIDDYDLGSKNFEFLNLLFQDLGNEGLIKKGDKALLVGSGNIGPVIASSKFFNDNEIHLVVKSDLGQLGSIADERFDFAFVSSSLDTKFVDHVVKVGGIVVIQLTGDISDTYEKPSNYKLEYLRRYNSTILAMRKTALAIELIDSSAKRQLCQWTLEAKKAALKDLEDGIA</sequence>
<feature type="transmembrane region" description="Helical" evidence="1">
    <location>
        <begin position="43"/>
        <end position="64"/>
    </location>
</feature>
<comment type="caution">
    <text evidence="2">The sequence shown here is derived from an EMBL/GenBank/DDBJ whole genome shotgun (WGS) entry which is preliminary data.</text>
</comment>
<protein>
    <submittedName>
        <fullName evidence="2">Uncharacterized protein</fullName>
    </submittedName>
</protein>
<dbReference type="PANTHER" id="PTHR33597">
    <property type="entry name" value="OS02G0760400 PROTEIN"/>
    <property type="match status" value="1"/>
</dbReference>
<keyword evidence="1" id="KW-0812">Transmembrane</keyword>
<dbReference type="PANTHER" id="PTHR33597:SF23">
    <property type="entry name" value="METHYLTRANSFERASE TYPE 11 DOMAIN-CONTAINING PROTEIN"/>
    <property type="match status" value="1"/>
</dbReference>
<keyword evidence="1" id="KW-0472">Membrane</keyword>
<reference evidence="2 3" key="1">
    <citation type="submission" date="2024-05" db="EMBL/GenBank/DDBJ databases">
        <title>Haplotype-resolved chromosome-level genome assembly of Huyou (Citrus changshanensis).</title>
        <authorList>
            <person name="Miao C."/>
            <person name="Chen W."/>
            <person name="Wu Y."/>
            <person name="Wang L."/>
            <person name="Zhao S."/>
            <person name="Grierson D."/>
            <person name="Xu C."/>
            <person name="Chen K."/>
        </authorList>
    </citation>
    <scope>NUCLEOTIDE SEQUENCE [LARGE SCALE GENOMIC DNA]</scope>
    <source>
        <strain evidence="2">01-14</strain>
        <tissue evidence="2">Leaf</tissue>
    </source>
</reference>
<dbReference type="AlphaFoldDB" id="A0AAP0Q8I4"/>
<dbReference type="EMBL" id="JBCGBO010000025">
    <property type="protein sequence ID" value="KAK9174768.1"/>
    <property type="molecule type" value="Genomic_DNA"/>
</dbReference>
<accession>A0AAP0Q8I4</accession>
<evidence type="ECO:0000256" key="1">
    <source>
        <dbReference type="SAM" id="Phobius"/>
    </source>
</evidence>
<evidence type="ECO:0000313" key="3">
    <source>
        <dbReference type="Proteomes" id="UP001428341"/>
    </source>
</evidence>
<proteinExistence type="predicted"/>
<gene>
    <name evidence="2" type="ORF">WN944_026772</name>
</gene>
<dbReference type="Proteomes" id="UP001428341">
    <property type="component" value="Unassembled WGS sequence"/>
</dbReference>